<reference evidence="2 3" key="1">
    <citation type="submission" date="2024-09" db="EMBL/GenBank/DDBJ databases">
        <authorList>
            <person name="Sun Q."/>
            <person name="Mori K."/>
        </authorList>
    </citation>
    <scope>NUCLEOTIDE SEQUENCE [LARGE SCALE GENOMIC DNA]</scope>
    <source>
        <strain evidence="2 3">CCM 7609</strain>
    </source>
</reference>
<accession>A0ABV5FWQ8</accession>
<organism evidence="2 3">
    <name type="scientific">Citricoccus parietis</name>
    <dbReference type="NCBI Taxonomy" id="592307"/>
    <lineage>
        <taxon>Bacteria</taxon>
        <taxon>Bacillati</taxon>
        <taxon>Actinomycetota</taxon>
        <taxon>Actinomycetes</taxon>
        <taxon>Micrococcales</taxon>
        <taxon>Micrococcaceae</taxon>
        <taxon>Citricoccus</taxon>
    </lineage>
</organism>
<keyword evidence="3" id="KW-1185">Reference proteome</keyword>
<feature type="compositionally biased region" description="Basic residues" evidence="1">
    <location>
        <begin position="1"/>
        <end position="10"/>
    </location>
</feature>
<gene>
    <name evidence="2" type="ORF">ACFFX0_07800</name>
</gene>
<name>A0ABV5FWQ8_9MICC</name>
<comment type="caution">
    <text evidence="2">The sequence shown here is derived from an EMBL/GenBank/DDBJ whole genome shotgun (WGS) entry which is preliminary data.</text>
</comment>
<evidence type="ECO:0000256" key="1">
    <source>
        <dbReference type="SAM" id="MobiDB-lite"/>
    </source>
</evidence>
<feature type="region of interest" description="Disordered" evidence="1">
    <location>
        <begin position="1"/>
        <end position="63"/>
    </location>
</feature>
<protein>
    <submittedName>
        <fullName evidence="2">Uncharacterized protein</fullName>
    </submittedName>
</protein>
<sequence length="63" mass="6867">MDNRGSRRPRPAIGTRAAPGRPLHPGVTSPPRRSPPPRSNPWIRGAVPVRSRRGRSTPVAADR</sequence>
<evidence type="ECO:0000313" key="2">
    <source>
        <dbReference type="EMBL" id="MFB9071100.1"/>
    </source>
</evidence>
<evidence type="ECO:0000313" key="3">
    <source>
        <dbReference type="Proteomes" id="UP001589575"/>
    </source>
</evidence>
<dbReference type="Proteomes" id="UP001589575">
    <property type="component" value="Unassembled WGS sequence"/>
</dbReference>
<proteinExistence type="predicted"/>
<dbReference type="EMBL" id="JBHMFI010000001">
    <property type="protein sequence ID" value="MFB9071100.1"/>
    <property type="molecule type" value="Genomic_DNA"/>
</dbReference>